<proteinExistence type="predicted"/>
<dbReference type="EMBL" id="KB446543">
    <property type="protein sequence ID" value="EME40996.1"/>
    <property type="molecule type" value="Genomic_DNA"/>
</dbReference>
<dbReference type="Proteomes" id="UP000016933">
    <property type="component" value="Unassembled WGS sequence"/>
</dbReference>
<keyword evidence="2" id="KW-1185">Reference proteome</keyword>
<gene>
    <name evidence="1" type="ORF">DOTSEDRAFT_37713</name>
</gene>
<dbReference type="OrthoDB" id="10564469at2759"/>
<name>N1PI47_DOTSN</name>
<reference evidence="2" key="1">
    <citation type="journal article" date="2012" name="PLoS Genet.">
        <title>The genomes of the fungal plant pathogens Cladosporium fulvum and Dothistroma septosporum reveal adaptation to different hosts and lifestyles but also signatures of common ancestry.</title>
        <authorList>
            <person name="de Wit P.J.G.M."/>
            <person name="van der Burgt A."/>
            <person name="Oekmen B."/>
            <person name="Stergiopoulos I."/>
            <person name="Abd-Elsalam K.A."/>
            <person name="Aerts A.L."/>
            <person name="Bahkali A.H."/>
            <person name="Beenen H.G."/>
            <person name="Chettri P."/>
            <person name="Cox M.P."/>
            <person name="Datema E."/>
            <person name="de Vries R.P."/>
            <person name="Dhillon B."/>
            <person name="Ganley A.R."/>
            <person name="Griffiths S.A."/>
            <person name="Guo Y."/>
            <person name="Hamelin R.C."/>
            <person name="Henrissat B."/>
            <person name="Kabir M.S."/>
            <person name="Jashni M.K."/>
            <person name="Kema G."/>
            <person name="Klaubauf S."/>
            <person name="Lapidus A."/>
            <person name="Levasseur A."/>
            <person name="Lindquist E."/>
            <person name="Mehrabi R."/>
            <person name="Ohm R.A."/>
            <person name="Owen T.J."/>
            <person name="Salamov A."/>
            <person name="Schwelm A."/>
            <person name="Schijlen E."/>
            <person name="Sun H."/>
            <person name="van den Burg H.A."/>
            <person name="van Ham R.C.H.J."/>
            <person name="Zhang S."/>
            <person name="Goodwin S.B."/>
            <person name="Grigoriev I.V."/>
            <person name="Collemare J."/>
            <person name="Bradshaw R.E."/>
        </authorList>
    </citation>
    <scope>NUCLEOTIDE SEQUENCE [LARGE SCALE GENOMIC DNA]</scope>
    <source>
        <strain evidence="2">NZE10 / CBS 128990</strain>
    </source>
</reference>
<sequence>MCTDLCCSTFLKYQDEVDTTIVCELDDGVDPIFTPQNLSQKELAKAATAFRLASKALSSDAATKFWSPWLTVICTWRRSKQPAKGRYTAWQEVDRLQQKLEGMTRRELRASSLRSPHCVTVLRYSREDHPRAISQEIRARARQLITDLTSMIGVRLEDCGLVAGGITGAFDVPLLPRDHDNFPRGCRSQLSINSCVLRLLEDPTEPGVHQLKLAEILLHGSRTLSMVFRTKNAPTRTIRKPKLSTTSQRHLWGYCGEHRDASSHLWTTMQQQHGKSHTPRR</sequence>
<organism evidence="1 2">
    <name type="scientific">Dothistroma septosporum (strain NZE10 / CBS 128990)</name>
    <name type="common">Red band needle blight fungus</name>
    <name type="synonym">Mycosphaerella pini</name>
    <dbReference type="NCBI Taxonomy" id="675120"/>
    <lineage>
        <taxon>Eukaryota</taxon>
        <taxon>Fungi</taxon>
        <taxon>Dikarya</taxon>
        <taxon>Ascomycota</taxon>
        <taxon>Pezizomycotina</taxon>
        <taxon>Dothideomycetes</taxon>
        <taxon>Dothideomycetidae</taxon>
        <taxon>Mycosphaerellales</taxon>
        <taxon>Mycosphaerellaceae</taxon>
        <taxon>Dothistroma</taxon>
    </lineage>
</organism>
<evidence type="ECO:0000313" key="2">
    <source>
        <dbReference type="Proteomes" id="UP000016933"/>
    </source>
</evidence>
<dbReference type="AlphaFoldDB" id="N1PI47"/>
<evidence type="ECO:0000313" key="1">
    <source>
        <dbReference type="EMBL" id="EME40996.1"/>
    </source>
</evidence>
<protein>
    <submittedName>
        <fullName evidence="1">Uncharacterized protein</fullName>
    </submittedName>
</protein>
<dbReference type="HOGENOM" id="CLU_990530_0_0_1"/>
<reference evidence="1 2" key="2">
    <citation type="journal article" date="2012" name="PLoS Pathog.">
        <title>Diverse lifestyles and strategies of plant pathogenesis encoded in the genomes of eighteen Dothideomycetes fungi.</title>
        <authorList>
            <person name="Ohm R.A."/>
            <person name="Feau N."/>
            <person name="Henrissat B."/>
            <person name="Schoch C.L."/>
            <person name="Horwitz B.A."/>
            <person name="Barry K.W."/>
            <person name="Condon B.J."/>
            <person name="Copeland A.C."/>
            <person name="Dhillon B."/>
            <person name="Glaser F."/>
            <person name="Hesse C.N."/>
            <person name="Kosti I."/>
            <person name="LaButti K."/>
            <person name="Lindquist E.A."/>
            <person name="Lucas S."/>
            <person name="Salamov A.A."/>
            <person name="Bradshaw R.E."/>
            <person name="Ciuffetti L."/>
            <person name="Hamelin R.C."/>
            <person name="Kema G.H.J."/>
            <person name="Lawrence C."/>
            <person name="Scott J.A."/>
            <person name="Spatafora J.W."/>
            <person name="Turgeon B.G."/>
            <person name="de Wit P.J.G.M."/>
            <person name="Zhong S."/>
            <person name="Goodwin S.B."/>
            <person name="Grigoriev I.V."/>
        </authorList>
    </citation>
    <scope>NUCLEOTIDE SEQUENCE [LARGE SCALE GENOMIC DNA]</scope>
    <source>
        <strain evidence="2">NZE10 / CBS 128990</strain>
    </source>
</reference>
<accession>N1PI47</accession>